<accession>C9LK78</accession>
<proteinExistence type="predicted"/>
<comment type="caution">
    <text evidence="1">The sequence shown here is derived from an EMBL/GenBank/DDBJ whole genome shotgun (WGS) entry which is preliminary data.</text>
</comment>
<dbReference type="EMBL" id="ACIJ02000028">
    <property type="protein sequence ID" value="EEX70600.1"/>
    <property type="molecule type" value="Genomic_DNA"/>
</dbReference>
<sequence>MQPLLPIDAVYAHERKPFFSRAQTFFIVSVSLFCRDKKGAPQMFAAYDVHSEGDKIKFLDN</sequence>
<evidence type="ECO:0000313" key="1">
    <source>
        <dbReference type="EMBL" id="EEX70600.1"/>
    </source>
</evidence>
<reference evidence="1" key="1">
    <citation type="submission" date="2009-09" db="EMBL/GenBank/DDBJ databases">
        <authorList>
            <person name="Weinstock G."/>
            <person name="Sodergren E."/>
            <person name="Clifton S."/>
            <person name="Fulton L."/>
            <person name="Fulton B."/>
            <person name="Courtney L."/>
            <person name="Fronick C."/>
            <person name="Harrison M."/>
            <person name="Strong C."/>
            <person name="Farmer C."/>
            <person name="Delahaunty K."/>
            <person name="Markovic C."/>
            <person name="Hall O."/>
            <person name="Minx P."/>
            <person name="Tomlinson C."/>
            <person name="Mitreva M."/>
            <person name="Nelson J."/>
            <person name="Hou S."/>
            <person name="Wollam A."/>
            <person name="Pepin K.H."/>
            <person name="Johnson M."/>
            <person name="Bhonagiri V."/>
            <person name="Nash W.E."/>
            <person name="Warren W."/>
            <person name="Chinwalla A."/>
            <person name="Mardis E.R."/>
            <person name="Wilson R.K."/>
        </authorList>
    </citation>
    <scope>NUCLEOTIDE SEQUENCE [LARGE SCALE GENOMIC DNA]</scope>
    <source>
        <strain evidence="1">ATCC 51259</strain>
    </source>
</reference>
<dbReference type="Proteomes" id="UP000003460">
    <property type="component" value="Unassembled WGS sequence"/>
</dbReference>
<keyword evidence="2" id="KW-1185">Reference proteome</keyword>
<gene>
    <name evidence="1" type="ORF">GCWU000325_02643</name>
</gene>
<dbReference type="HOGENOM" id="CLU_2918936_0_0_10"/>
<dbReference type="AlphaFoldDB" id="C9LK78"/>
<protein>
    <submittedName>
        <fullName evidence="1">Uncharacterized protein</fullName>
    </submittedName>
</protein>
<evidence type="ECO:0000313" key="2">
    <source>
        <dbReference type="Proteomes" id="UP000003460"/>
    </source>
</evidence>
<organism evidence="1 2">
    <name type="scientific">Alloprevotella tannerae ATCC 51259</name>
    <dbReference type="NCBI Taxonomy" id="626522"/>
    <lineage>
        <taxon>Bacteria</taxon>
        <taxon>Pseudomonadati</taxon>
        <taxon>Bacteroidota</taxon>
        <taxon>Bacteroidia</taxon>
        <taxon>Bacteroidales</taxon>
        <taxon>Prevotellaceae</taxon>
        <taxon>Alloprevotella</taxon>
    </lineage>
</organism>
<name>C9LK78_9BACT</name>